<reference evidence="2 3" key="1">
    <citation type="submission" date="2015-11" db="EMBL/GenBank/DDBJ databases">
        <title>Genomic analysis of 38 Legionella species identifies large and diverse effector repertoires.</title>
        <authorList>
            <person name="Burstein D."/>
            <person name="Amaro F."/>
            <person name="Zusman T."/>
            <person name="Lifshitz Z."/>
            <person name="Cohen O."/>
            <person name="Gilbert J.A."/>
            <person name="Pupko T."/>
            <person name="Shuman H.A."/>
            <person name="Segal G."/>
        </authorList>
    </citation>
    <scope>NUCLEOTIDE SEQUENCE [LARGE SCALE GENOMIC DNA]</scope>
    <source>
        <strain evidence="2 3">JA-26-G1-E2</strain>
    </source>
</reference>
<evidence type="ECO:0000313" key="3">
    <source>
        <dbReference type="Proteomes" id="UP000054715"/>
    </source>
</evidence>
<sequence>MPKFFQDGRTVEVIELTGRMRQLQQLFLNKNKENAEANTALANKYTTVADDMDTLINYYTVAIYSNTNNRVEREVLISDFESIVVCLEAICNNHDPQYVNNFIKGIEKTNKALPYFEALQRVIDGLFALFWLGGLIVSSVSFTISLFIVPQNPAFGIAFTLGCFGLMYGCLYKAAKNLQSAFGAKDFYNDYRLINVENISLLNHLQDSYEPAVETSLAPV</sequence>
<feature type="transmembrane region" description="Helical" evidence="1">
    <location>
        <begin position="126"/>
        <end position="148"/>
    </location>
</feature>
<feature type="transmembrane region" description="Helical" evidence="1">
    <location>
        <begin position="154"/>
        <end position="172"/>
    </location>
</feature>
<keyword evidence="1" id="KW-1133">Transmembrane helix</keyword>
<gene>
    <name evidence="2" type="ORF">Ljam_1736</name>
</gene>
<evidence type="ECO:0000256" key="1">
    <source>
        <dbReference type="SAM" id="Phobius"/>
    </source>
</evidence>
<dbReference type="PATRIC" id="fig|455.5.peg.1830"/>
<dbReference type="AlphaFoldDB" id="A0A0W0UI77"/>
<keyword evidence="1" id="KW-0472">Membrane</keyword>
<dbReference type="EMBL" id="LNYG01000013">
    <property type="protein sequence ID" value="KTD07541.1"/>
    <property type="molecule type" value="Genomic_DNA"/>
</dbReference>
<keyword evidence="1" id="KW-0812">Transmembrane</keyword>
<protein>
    <recommendedName>
        <fullName evidence="4">DUF5638 domain-containing protein</fullName>
    </recommendedName>
</protein>
<proteinExistence type="predicted"/>
<dbReference type="RefSeq" id="WP_058449650.1">
    <property type="nucleotide sequence ID" value="NZ_CAAAJF010000008.1"/>
</dbReference>
<evidence type="ECO:0008006" key="4">
    <source>
        <dbReference type="Google" id="ProtNLM"/>
    </source>
</evidence>
<dbReference type="Proteomes" id="UP000054715">
    <property type="component" value="Unassembled WGS sequence"/>
</dbReference>
<accession>A0A0W0UI77</accession>
<name>A0A0W0UI77_9GAMM</name>
<organism evidence="2 3">
    <name type="scientific">Legionella jamestowniensis</name>
    <dbReference type="NCBI Taxonomy" id="455"/>
    <lineage>
        <taxon>Bacteria</taxon>
        <taxon>Pseudomonadati</taxon>
        <taxon>Pseudomonadota</taxon>
        <taxon>Gammaproteobacteria</taxon>
        <taxon>Legionellales</taxon>
        <taxon>Legionellaceae</taxon>
        <taxon>Legionella</taxon>
    </lineage>
</organism>
<comment type="caution">
    <text evidence="2">The sequence shown here is derived from an EMBL/GenBank/DDBJ whole genome shotgun (WGS) entry which is preliminary data.</text>
</comment>
<evidence type="ECO:0000313" key="2">
    <source>
        <dbReference type="EMBL" id="KTD07541.1"/>
    </source>
</evidence>